<feature type="compositionally biased region" description="Low complexity" evidence="1">
    <location>
        <begin position="219"/>
        <end position="232"/>
    </location>
</feature>
<feature type="region of interest" description="Disordered" evidence="1">
    <location>
        <begin position="219"/>
        <end position="243"/>
    </location>
</feature>
<keyword evidence="5" id="KW-1185">Reference proteome</keyword>
<organism evidence="4 5">
    <name type="scientific">Arenimonas oryziterrae DSM 21050 = YC6267</name>
    <dbReference type="NCBI Taxonomy" id="1121015"/>
    <lineage>
        <taxon>Bacteria</taxon>
        <taxon>Pseudomonadati</taxon>
        <taxon>Pseudomonadota</taxon>
        <taxon>Gammaproteobacteria</taxon>
        <taxon>Lysobacterales</taxon>
        <taxon>Lysobacteraceae</taxon>
        <taxon>Arenimonas</taxon>
    </lineage>
</organism>
<feature type="domain" description="Zona occludens toxin N-terminal" evidence="3">
    <location>
        <begin position="1"/>
        <end position="41"/>
    </location>
</feature>
<dbReference type="InterPro" id="IPR008900">
    <property type="entry name" value="Zot_N"/>
</dbReference>
<dbReference type="Gene3D" id="3.40.50.300">
    <property type="entry name" value="P-loop containing nucleotide triphosphate hydrolases"/>
    <property type="match status" value="1"/>
</dbReference>
<dbReference type="InterPro" id="IPR027417">
    <property type="entry name" value="P-loop_NTPase"/>
</dbReference>
<evidence type="ECO:0000313" key="5">
    <source>
        <dbReference type="Proteomes" id="UP000029385"/>
    </source>
</evidence>
<feature type="domain" description="Zona occludens toxin N-terminal" evidence="3">
    <location>
        <begin position="50"/>
        <end position="170"/>
    </location>
</feature>
<name>A0A091APN7_9GAMM</name>
<dbReference type="AlphaFoldDB" id="A0A091APN7"/>
<gene>
    <name evidence="4" type="ORF">N789_14645</name>
</gene>
<feature type="compositionally biased region" description="Low complexity" evidence="1">
    <location>
        <begin position="308"/>
        <end position="319"/>
    </location>
</feature>
<accession>A0A091APN7</accession>
<dbReference type="eggNOG" id="COG4128">
    <property type="taxonomic scope" value="Bacteria"/>
</dbReference>
<evidence type="ECO:0000256" key="2">
    <source>
        <dbReference type="SAM" id="Phobius"/>
    </source>
</evidence>
<keyword evidence="2" id="KW-0812">Transmembrane</keyword>
<dbReference type="RefSeq" id="WP_051130503.1">
    <property type="nucleotide sequence ID" value="NZ_AVCI01000016.1"/>
</dbReference>
<keyword evidence="2" id="KW-1133">Transmembrane helix</keyword>
<dbReference type="OrthoDB" id="8809170at2"/>
<comment type="caution">
    <text evidence="4">The sequence shown here is derived from an EMBL/GenBank/DDBJ whole genome shotgun (WGS) entry which is preliminary data.</text>
</comment>
<dbReference type="EMBL" id="AVCI01000016">
    <property type="protein sequence ID" value="KFN42138.1"/>
    <property type="molecule type" value="Genomic_DNA"/>
</dbReference>
<dbReference type="Proteomes" id="UP000029385">
    <property type="component" value="Unassembled WGS sequence"/>
</dbReference>
<dbReference type="Pfam" id="PF05707">
    <property type="entry name" value="Zot"/>
    <property type="match status" value="2"/>
</dbReference>
<keyword evidence="2" id="KW-0472">Membrane</keyword>
<evidence type="ECO:0000313" key="4">
    <source>
        <dbReference type="EMBL" id="KFN42138.1"/>
    </source>
</evidence>
<evidence type="ECO:0000259" key="3">
    <source>
        <dbReference type="Pfam" id="PF05707"/>
    </source>
</evidence>
<evidence type="ECO:0000256" key="1">
    <source>
        <dbReference type="SAM" id="MobiDB-lite"/>
    </source>
</evidence>
<proteinExistence type="predicted"/>
<feature type="compositionally biased region" description="Acidic residues" evidence="1">
    <location>
        <begin position="330"/>
        <end position="341"/>
    </location>
</feature>
<sequence length="341" mass="37240">MITIITGVPGGGKTLKTVELLDKELDAGRACFSNIDGFIDERCGISPDDWRDTPEGSFVVYDEAQKIFPSTAKVGVSEDPRIRALEMHRHTGHDIVLVTQDPALIHLNVRKLVGRHIHLHRSAGLKRATVYTWDFCVTSPNSRTEQKRADINNWFFPKKKFDRYQSATKHTHKFSLPFWPTVFLALGGLLGGVFIYSTFFRSESFAAIKQGIGAQAAPAAAPDARQRGQARPVSPNPGNEWTTAGTLPAVRGCAILTKSCRCWDGEGHQLDLNLGQCLTLANSPLPMDFSAYLSAESNSSGAGHRQDVQSSGVVVRSGSPLPPRALEGPSESEEDFEPGLE</sequence>
<reference evidence="4 5" key="1">
    <citation type="submission" date="2013-09" db="EMBL/GenBank/DDBJ databases">
        <title>Genome sequencing of Arenimonas oryziterrae.</title>
        <authorList>
            <person name="Chen F."/>
            <person name="Wang G."/>
        </authorList>
    </citation>
    <scope>NUCLEOTIDE SEQUENCE [LARGE SCALE GENOMIC DNA]</scope>
    <source>
        <strain evidence="4 5">YC6267</strain>
    </source>
</reference>
<feature type="transmembrane region" description="Helical" evidence="2">
    <location>
        <begin position="178"/>
        <end position="199"/>
    </location>
</feature>
<feature type="region of interest" description="Disordered" evidence="1">
    <location>
        <begin position="297"/>
        <end position="341"/>
    </location>
</feature>
<protein>
    <recommendedName>
        <fullName evidence="3">Zona occludens toxin N-terminal domain-containing protein</fullName>
    </recommendedName>
</protein>